<evidence type="ECO:0000313" key="2">
    <source>
        <dbReference type="Proteomes" id="UP001160148"/>
    </source>
</evidence>
<proteinExistence type="predicted"/>
<evidence type="ECO:0000313" key="1">
    <source>
        <dbReference type="EMBL" id="CAI6371755.1"/>
    </source>
</evidence>
<evidence type="ECO:0008006" key="3">
    <source>
        <dbReference type="Google" id="ProtNLM"/>
    </source>
</evidence>
<reference evidence="1 2" key="1">
    <citation type="submission" date="2023-01" db="EMBL/GenBank/DDBJ databases">
        <authorList>
            <person name="Whitehead M."/>
        </authorList>
    </citation>
    <scope>NUCLEOTIDE SEQUENCE [LARGE SCALE GENOMIC DNA]</scope>
</reference>
<protein>
    <recommendedName>
        <fullName evidence="3">PiggyBac transposable element-derived protein domain-containing protein</fullName>
    </recommendedName>
</protein>
<dbReference type="EMBL" id="CARXXK010001015">
    <property type="protein sequence ID" value="CAI6371755.1"/>
    <property type="molecule type" value="Genomic_DNA"/>
</dbReference>
<gene>
    <name evidence="1" type="ORF">MEUPH1_LOCUS25720</name>
</gene>
<accession>A0AAV0XTA2</accession>
<dbReference type="PANTHER" id="PTHR47272:SF2">
    <property type="entry name" value="PIGGYBAC TRANSPOSABLE ELEMENT-DERIVED PROTEIN 3-LIKE"/>
    <property type="match status" value="1"/>
</dbReference>
<sequence>MRTKKWYMRLFYHMLDMTIINSWLLYKRVQKENGNNAPMKLKAFRIDIATCLTKVGQIQTPKRGRPTLISIEEKKKRKEVKLQKYQLVRLDLMAIFIYRFQVKNNDVIDPSAVDFRSQNVINAK</sequence>
<organism evidence="1 2">
    <name type="scientific">Macrosiphum euphorbiae</name>
    <name type="common">potato aphid</name>
    <dbReference type="NCBI Taxonomy" id="13131"/>
    <lineage>
        <taxon>Eukaryota</taxon>
        <taxon>Metazoa</taxon>
        <taxon>Ecdysozoa</taxon>
        <taxon>Arthropoda</taxon>
        <taxon>Hexapoda</taxon>
        <taxon>Insecta</taxon>
        <taxon>Pterygota</taxon>
        <taxon>Neoptera</taxon>
        <taxon>Paraneoptera</taxon>
        <taxon>Hemiptera</taxon>
        <taxon>Sternorrhyncha</taxon>
        <taxon>Aphidomorpha</taxon>
        <taxon>Aphidoidea</taxon>
        <taxon>Aphididae</taxon>
        <taxon>Macrosiphini</taxon>
        <taxon>Macrosiphum</taxon>
    </lineage>
</organism>
<name>A0AAV0XTA2_9HEMI</name>
<keyword evidence="2" id="KW-1185">Reference proteome</keyword>
<dbReference type="Proteomes" id="UP001160148">
    <property type="component" value="Unassembled WGS sequence"/>
</dbReference>
<comment type="caution">
    <text evidence="1">The sequence shown here is derived from an EMBL/GenBank/DDBJ whole genome shotgun (WGS) entry which is preliminary data.</text>
</comment>
<dbReference type="PANTHER" id="PTHR47272">
    <property type="entry name" value="DDE_TNP_1_7 DOMAIN-CONTAINING PROTEIN"/>
    <property type="match status" value="1"/>
</dbReference>
<dbReference type="AlphaFoldDB" id="A0AAV0XTA2"/>